<keyword evidence="2" id="KW-1185">Reference proteome</keyword>
<comment type="caution">
    <text evidence="1">The sequence shown here is derived from an EMBL/GenBank/DDBJ whole genome shotgun (WGS) entry which is preliminary data.</text>
</comment>
<sequence length="303" mass="34126">MDVVPALPVTQEPTPPSTLILPHEIICTIIHACGDDLSLLHAWSLVSPACFAEVQPYLYRELVFTGQSPLDITSQGGGRCLGWSRTYLFLDSTRHKPELLRFVRHLTIELKQGVWPATMWAAFLKVFPSMTGLKHFRLDITYSTYPHVVSLEALFPSSSMKLKELSLSIPDMLSAYFHDLPQILQHQQELEELDLIGCHWEVPAISMDACPNLHTISTWSLRCIEVMVPGRPVVKLCWDLSQPHLHRLSYENLADSRFACQALSQIRILVLRGPHASDRLAVIAPYLLLVEVLDLEDSNICAA</sequence>
<dbReference type="Gene3D" id="3.80.10.10">
    <property type="entry name" value="Ribonuclease Inhibitor"/>
    <property type="match status" value="1"/>
</dbReference>
<protein>
    <recommendedName>
        <fullName evidence="3">F-box domain-containing protein</fullName>
    </recommendedName>
</protein>
<reference evidence="1 2" key="1">
    <citation type="journal article" date="2020" name="ISME J.">
        <title>Uncovering the hidden diversity of litter-decomposition mechanisms in mushroom-forming fungi.</title>
        <authorList>
            <person name="Floudas D."/>
            <person name="Bentzer J."/>
            <person name="Ahren D."/>
            <person name="Johansson T."/>
            <person name="Persson P."/>
            <person name="Tunlid A."/>
        </authorList>
    </citation>
    <scope>NUCLEOTIDE SEQUENCE [LARGE SCALE GENOMIC DNA]</scope>
    <source>
        <strain evidence="1 2">CBS 146.42</strain>
    </source>
</reference>
<proteinExistence type="predicted"/>
<dbReference type="InterPro" id="IPR032675">
    <property type="entry name" value="LRR_dom_sf"/>
</dbReference>
<evidence type="ECO:0000313" key="2">
    <source>
        <dbReference type="Proteomes" id="UP000559027"/>
    </source>
</evidence>
<name>A0A8H5GBA6_9AGAR</name>
<organism evidence="1 2">
    <name type="scientific">Leucocoprinus leucothites</name>
    <dbReference type="NCBI Taxonomy" id="201217"/>
    <lineage>
        <taxon>Eukaryota</taxon>
        <taxon>Fungi</taxon>
        <taxon>Dikarya</taxon>
        <taxon>Basidiomycota</taxon>
        <taxon>Agaricomycotina</taxon>
        <taxon>Agaricomycetes</taxon>
        <taxon>Agaricomycetidae</taxon>
        <taxon>Agaricales</taxon>
        <taxon>Agaricineae</taxon>
        <taxon>Agaricaceae</taxon>
        <taxon>Leucocoprinus</taxon>
    </lineage>
</organism>
<dbReference type="AlphaFoldDB" id="A0A8H5GBA6"/>
<dbReference type="EMBL" id="JAACJO010000002">
    <property type="protein sequence ID" value="KAF5361782.1"/>
    <property type="molecule type" value="Genomic_DNA"/>
</dbReference>
<evidence type="ECO:0000313" key="1">
    <source>
        <dbReference type="EMBL" id="KAF5361782.1"/>
    </source>
</evidence>
<evidence type="ECO:0008006" key="3">
    <source>
        <dbReference type="Google" id="ProtNLM"/>
    </source>
</evidence>
<dbReference type="OrthoDB" id="10557058at2759"/>
<dbReference type="SUPFAM" id="SSF52047">
    <property type="entry name" value="RNI-like"/>
    <property type="match status" value="1"/>
</dbReference>
<accession>A0A8H5GBA6</accession>
<dbReference type="Proteomes" id="UP000559027">
    <property type="component" value="Unassembled WGS sequence"/>
</dbReference>
<gene>
    <name evidence="1" type="ORF">D9756_002538</name>
</gene>